<dbReference type="AlphaFoldDB" id="A0A8H3HBZ2"/>
<feature type="compositionally biased region" description="Basic and acidic residues" evidence="1">
    <location>
        <begin position="540"/>
        <end position="553"/>
    </location>
</feature>
<evidence type="ECO:0000256" key="1">
    <source>
        <dbReference type="SAM" id="MobiDB-lite"/>
    </source>
</evidence>
<sequence length="764" mass="80484">MGRKTSARRVSVRNSTALKRAPSGAGLHRGASVHRSQSALRRGASVKRAPSVARRNSKRISAIAQNGQLVLPQPTSLSPIAYPTETGQPGPAASLTSPVASPTSPKSFFSKLTSRFRGRSKIPKGEENRPSLDLVTQGITANLAATPSASNLAPISPVHKSPSMRSPSPGSRVTFVDTLEPTKSENDISNCVVESGSQPNSTLPNTAQKDSSDLAPVVDDNGDDDGEWVDAEDDVDSEPRKSLGIKLDNMVDPMNKGSPAHDAPRHSGNLRAPVISSEVGPGVRTGLQAEDQPNTNTLSGLQTLSGLSHDTSGPDARVSQWLVDTPLVQVHDEVPVGLGQTVNGETSGGTSAPAKRESRRPRLPQIIVPPLSSNNPYRVALPPSPSGPPSTVSETNPFSSLGLAVDTLNPEETVPPPSPSILLTPALEVNGFDLSTGRKSNDTLAVDYAHIPLPPSPAPSSVSTPRDSEECSPTSDKGTVARANSMSTLGGRSLSTSPSTRSPTTPTSMRVPGHPAMAHFSFGGPRSPSLNVEDWETGEEERRGRSLEVQGDKRRMRSVSPKLDAVLEGEESRRSSKASFEATALNPSSEAKPASDLPLVEEDVAFGKKGSDGSESEHEDECGFYAFAERQLGEDKKALDQASAPKRSKTMSFLNVGFGKRKSAIGDLPQSPPSPVPRSATSSRLLGLPASGPKRSSTLMASPSGGSRVSRLISGQRSSTLLAEPLSPREAVCPTIYTPGDIQTATGEIEDEESRRLCEAAFMF</sequence>
<feature type="compositionally biased region" description="Polar residues" evidence="1">
    <location>
        <begin position="340"/>
        <end position="350"/>
    </location>
</feature>
<comment type="caution">
    <text evidence="2">The sequence shown here is derived from an EMBL/GenBank/DDBJ whole genome shotgun (WGS) entry which is preliminary data.</text>
</comment>
<feature type="region of interest" description="Disordered" evidence="1">
    <location>
        <begin position="145"/>
        <end position="241"/>
    </location>
</feature>
<evidence type="ECO:0000313" key="3">
    <source>
        <dbReference type="Proteomes" id="UP000663850"/>
    </source>
</evidence>
<feature type="region of interest" description="Disordered" evidence="1">
    <location>
        <begin position="1"/>
        <end position="109"/>
    </location>
</feature>
<dbReference type="EMBL" id="CAJMWZ010005199">
    <property type="protein sequence ID" value="CAE6502093.1"/>
    <property type="molecule type" value="Genomic_DNA"/>
</dbReference>
<feature type="region of interest" description="Disordered" evidence="1">
    <location>
        <begin position="248"/>
        <end position="267"/>
    </location>
</feature>
<feature type="compositionally biased region" description="Polar residues" evidence="1">
    <location>
        <begin position="694"/>
        <end position="721"/>
    </location>
</feature>
<proteinExistence type="predicted"/>
<feature type="compositionally biased region" description="Acidic residues" evidence="1">
    <location>
        <begin position="220"/>
        <end position="236"/>
    </location>
</feature>
<feature type="region of interest" description="Disordered" evidence="1">
    <location>
        <begin position="335"/>
        <end position="398"/>
    </location>
</feature>
<feature type="compositionally biased region" description="Basic residues" evidence="1">
    <location>
        <begin position="1"/>
        <end position="11"/>
    </location>
</feature>
<organism evidence="2 3">
    <name type="scientific">Rhizoctonia solani</name>
    <dbReference type="NCBI Taxonomy" id="456999"/>
    <lineage>
        <taxon>Eukaryota</taxon>
        <taxon>Fungi</taxon>
        <taxon>Dikarya</taxon>
        <taxon>Basidiomycota</taxon>
        <taxon>Agaricomycotina</taxon>
        <taxon>Agaricomycetes</taxon>
        <taxon>Cantharellales</taxon>
        <taxon>Ceratobasidiaceae</taxon>
        <taxon>Rhizoctonia</taxon>
    </lineage>
</organism>
<accession>A0A8H3HBZ2</accession>
<evidence type="ECO:0000313" key="2">
    <source>
        <dbReference type="EMBL" id="CAE6502093.1"/>
    </source>
</evidence>
<feature type="compositionally biased region" description="Low complexity" evidence="1">
    <location>
        <begin position="485"/>
        <end position="510"/>
    </location>
</feature>
<feature type="region of interest" description="Disordered" evidence="1">
    <location>
        <begin position="449"/>
        <end position="598"/>
    </location>
</feature>
<reference evidence="2" key="1">
    <citation type="submission" date="2021-01" db="EMBL/GenBank/DDBJ databases">
        <authorList>
            <person name="Kaushik A."/>
        </authorList>
    </citation>
    <scope>NUCLEOTIDE SEQUENCE</scope>
    <source>
        <strain evidence="2">Type strain: AG8-Rh-89/</strain>
    </source>
</reference>
<dbReference type="Proteomes" id="UP000663850">
    <property type="component" value="Unassembled WGS sequence"/>
</dbReference>
<gene>
    <name evidence="2" type="ORF">RDB_LOCUS96083</name>
</gene>
<feature type="compositionally biased region" description="Low complexity" evidence="1">
    <location>
        <begin position="161"/>
        <end position="172"/>
    </location>
</feature>
<name>A0A8H3HBZ2_9AGAM</name>
<feature type="compositionally biased region" description="Polar residues" evidence="1">
    <location>
        <begin position="195"/>
        <end position="209"/>
    </location>
</feature>
<feature type="region of interest" description="Disordered" evidence="1">
    <location>
        <begin position="663"/>
        <end position="725"/>
    </location>
</feature>
<feature type="compositionally biased region" description="Polar residues" evidence="1">
    <location>
        <begin position="94"/>
        <end position="109"/>
    </location>
</feature>
<feature type="compositionally biased region" description="Polar residues" evidence="1">
    <location>
        <begin position="63"/>
        <end position="78"/>
    </location>
</feature>
<protein>
    <submittedName>
        <fullName evidence="2">Uncharacterized protein</fullName>
    </submittedName>
</protein>